<proteinExistence type="predicted"/>
<name>A0A812DPM3_ACAPH</name>
<organism evidence="1 2">
    <name type="scientific">Acanthosepion pharaonis</name>
    <name type="common">Pharaoh cuttlefish</name>
    <name type="synonym">Sepia pharaonis</name>
    <dbReference type="NCBI Taxonomy" id="158019"/>
    <lineage>
        <taxon>Eukaryota</taxon>
        <taxon>Metazoa</taxon>
        <taxon>Spiralia</taxon>
        <taxon>Lophotrochozoa</taxon>
        <taxon>Mollusca</taxon>
        <taxon>Cephalopoda</taxon>
        <taxon>Coleoidea</taxon>
        <taxon>Decapodiformes</taxon>
        <taxon>Sepiida</taxon>
        <taxon>Sepiina</taxon>
        <taxon>Sepiidae</taxon>
        <taxon>Acanthosepion</taxon>
    </lineage>
</organism>
<sequence length="166" mass="17986">MQPWATLFSRVGSHRRCSPTLFVSPRAISNMAYLSTATAGNMWPLLPTVFYHMGTLASETLHFQISPLQSSLLLFCNLRLSAASPCGSYCLLHVLLLLVNTLASSIKPYHPVILLTLLAYTSIDSPLHTILLNLAYATNGPSVNGSFNLSSICCSSSVISRVSPSR</sequence>
<reference evidence="1" key="1">
    <citation type="submission" date="2021-01" db="EMBL/GenBank/DDBJ databases">
        <authorList>
            <person name="Li R."/>
            <person name="Bekaert M."/>
        </authorList>
    </citation>
    <scope>NUCLEOTIDE SEQUENCE</scope>
    <source>
        <strain evidence="1">Farmed</strain>
    </source>
</reference>
<dbReference type="EMBL" id="CAHIKZ030003957">
    <property type="protein sequence ID" value="CAE1305766.1"/>
    <property type="molecule type" value="Genomic_DNA"/>
</dbReference>
<evidence type="ECO:0000313" key="2">
    <source>
        <dbReference type="Proteomes" id="UP000597762"/>
    </source>
</evidence>
<gene>
    <name evidence="1" type="ORF">SPHA_58134</name>
</gene>
<evidence type="ECO:0000313" key="1">
    <source>
        <dbReference type="EMBL" id="CAE1305766.1"/>
    </source>
</evidence>
<dbReference type="AlphaFoldDB" id="A0A812DPM3"/>
<keyword evidence="2" id="KW-1185">Reference proteome</keyword>
<protein>
    <submittedName>
        <fullName evidence="1">Uncharacterized protein</fullName>
    </submittedName>
</protein>
<comment type="caution">
    <text evidence="1">The sequence shown here is derived from an EMBL/GenBank/DDBJ whole genome shotgun (WGS) entry which is preliminary data.</text>
</comment>
<accession>A0A812DPM3</accession>
<dbReference type="Proteomes" id="UP000597762">
    <property type="component" value="Unassembled WGS sequence"/>
</dbReference>